<keyword evidence="2" id="KW-1134">Transmembrane beta strand</keyword>
<comment type="subcellular location">
    <subcellularLocation>
        <location evidence="2">Cell membrane</location>
        <topology evidence="2">Lipid-anchor</topology>
    </subcellularLocation>
</comment>
<evidence type="ECO:0000256" key="2">
    <source>
        <dbReference type="RuleBase" id="RU362097"/>
    </source>
</evidence>
<dbReference type="AlphaFoldDB" id="A0A558QT75"/>
<evidence type="ECO:0000313" key="4">
    <source>
        <dbReference type="Proteomes" id="UP000318681"/>
    </source>
</evidence>
<proteinExistence type="inferred from homology"/>
<dbReference type="Proteomes" id="UP000318681">
    <property type="component" value="Unassembled WGS sequence"/>
</dbReference>
<dbReference type="InterPro" id="IPR010131">
    <property type="entry name" value="MdtP/NodT-like"/>
</dbReference>
<dbReference type="GO" id="GO:0015562">
    <property type="term" value="F:efflux transmembrane transporter activity"/>
    <property type="evidence" value="ECO:0007669"/>
    <property type="project" value="InterPro"/>
</dbReference>
<comment type="caution">
    <text evidence="3">The sequence shown here is derived from an EMBL/GenBank/DDBJ whole genome shotgun (WGS) entry which is preliminary data.</text>
</comment>
<keyword evidence="2" id="KW-0449">Lipoprotein</keyword>
<dbReference type="EMBL" id="VNIM01000130">
    <property type="protein sequence ID" value="TVV70328.1"/>
    <property type="molecule type" value="Genomic_DNA"/>
</dbReference>
<keyword evidence="2" id="KW-0732">Signal</keyword>
<name>A0A558QT75_9SPHN</name>
<evidence type="ECO:0000256" key="1">
    <source>
        <dbReference type="ARBA" id="ARBA00007613"/>
    </source>
</evidence>
<comment type="similarity">
    <text evidence="1 2">Belongs to the outer membrane factor (OMF) (TC 1.B.17) family.</text>
</comment>
<dbReference type="Pfam" id="PF02321">
    <property type="entry name" value="OEP"/>
    <property type="match status" value="2"/>
</dbReference>
<keyword evidence="2" id="KW-0564">Palmitate</keyword>
<dbReference type="GO" id="GO:0005886">
    <property type="term" value="C:plasma membrane"/>
    <property type="evidence" value="ECO:0007669"/>
    <property type="project" value="UniProtKB-SubCell"/>
</dbReference>
<feature type="signal peptide" evidence="2">
    <location>
        <begin position="1"/>
        <end position="19"/>
    </location>
</feature>
<dbReference type="SUPFAM" id="SSF56954">
    <property type="entry name" value="Outer membrane efflux proteins (OEP)"/>
    <property type="match status" value="1"/>
</dbReference>
<dbReference type="InterPro" id="IPR003423">
    <property type="entry name" value="OMP_efflux"/>
</dbReference>
<gene>
    <name evidence="3" type="ORF">FOY91_19395</name>
</gene>
<accession>A0A558QT75</accession>
<protein>
    <submittedName>
        <fullName evidence="3">Efflux transporter outer membrane subunit</fullName>
    </submittedName>
</protein>
<keyword evidence="2" id="KW-0812">Transmembrane</keyword>
<feature type="chain" id="PRO_5022262558" evidence="2">
    <location>
        <begin position="20"/>
        <end position="461"/>
    </location>
</feature>
<dbReference type="Gene3D" id="2.20.200.10">
    <property type="entry name" value="Outer membrane efflux proteins (OEP)"/>
    <property type="match status" value="1"/>
</dbReference>
<dbReference type="PANTHER" id="PTHR30203:SF33">
    <property type="entry name" value="BLR4455 PROTEIN"/>
    <property type="match status" value="1"/>
</dbReference>
<dbReference type="NCBIfam" id="TIGR01845">
    <property type="entry name" value="outer_NodT"/>
    <property type="match status" value="1"/>
</dbReference>
<dbReference type="RefSeq" id="WP_145155426.1">
    <property type="nucleotide sequence ID" value="NZ_VNIM01000130.1"/>
</dbReference>
<dbReference type="PROSITE" id="PS51257">
    <property type="entry name" value="PROKAR_LIPOPROTEIN"/>
    <property type="match status" value="1"/>
</dbReference>
<sequence>MRHAVACAALLGLIGGTLAGCIGPRPDAPPASAVVPPAGWRTAVARGAPVGTGWWRAFGDPALDALVTRALANNLDLAVAVTRVEEARAQARLAEAQLFPSVDGVAAGSEARALSPFGIPTRSTTGQPAINISYDTDLFGRLRNASAAARAALLATAASRDTVALAIAATTASSYINLRALDARLETAVATLGARAEALRIARRRSDTGYTSRLELRQAEGEYRATEQLVPQARLAVTRAENALAVLLGEAPGPIARGLPLERLTPPAVPDGLPADLLRRRPDLFSAEQQLVAADRSLDSARAAFLPSVRLTGSAGLVLSSALPDPVTIWSLGGSVLAPLFDAGRLRAQADAATARRDQAAFAYRRTALTAFREVDDGLAAVLRTGEQVESLRGQVTALREALRVATNRYRAGYSPYLDQLDAQRQLLGAELSLIQARTDRLNALVSLDQAMGGGWPGPTG</sequence>
<reference evidence="3 4" key="1">
    <citation type="submission" date="2019-07" db="EMBL/GenBank/DDBJ databases">
        <title>Sphingomonas solaris sp. nov., isolated from a solar panel from Boston, Massachusetts.</title>
        <authorList>
            <person name="Tanner K."/>
            <person name="Pascual J."/>
            <person name="Mancuso C."/>
            <person name="Pereto J."/>
            <person name="Khalil A."/>
            <person name="Vilanova C."/>
        </authorList>
    </citation>
    <scope>NUCLEOTIDE SEQUENCE [LARGE SCALE GENOMIC DNA]</scope>
    <source>
        <strain evidence="3 4">R4DWN</strain>
    </source>
</reference>
<dbReference type="Gene3D" id="1.20.1600.10">
    <property type="entry name" value="Outer membrane efflux proteins (OEP)"/>
    <property type="match status" value="1"/>
</dbReference>
<keyword evidence="2" id="KW-0472">Membrane</keyword>
<keyword evidence="4" id="KW-1185">Reference proteome</keyword>
<dbReference type="OrthoDB" id="9783100at2"/>
<evidence type="ECO:0000313" key="3">
    <source>
        <dbReference type="EMBL" id="TVV70328.1"/>
    </source>
</evidence>
<organism evidence="3 4">
    <name type="scientific">Alterirhizorhabdus solaris</name>
    <dbReference type="NCBI Taxonomy" id="2529389"/>
    <lineage>
        <taxon>Bacteria</taxon>
        <taxon>Pseudomonadati</taxon>
        <taxon>Pseudomonadota</taxon>
        <taxon>Alphaproteobacteria</taxon>
        <taxon>Sphingomonadales</taxon>
        <taxon>Rhizorhabdaceae</taxon>
        <taxon>Alterirhizorhabdus</taxon>
    </lineage>
</organism>
<dbReference type="PANTHER" id="PTHR30203">
    <property type="entry name" value="OUTER MEMBRANE CATION EFFLUX PROTEIN"/>
    <property type="match status" value="1"/>
</dbReference>